<dbReference type="Proteomes" id="UP001221142">
    <property type="component" value="Unassembled WGS sequence"/>
</dbReference>
<evidence type="ECO:0000313" key="3">
    <source>
        <dbReference type="Proteomes" id="UP001221142"/>
    </source>
</evidence>
<accession>A0AAD7F7X9</accession>
<protein>
    <submittedName>
        <fullName evidence="2">Uncharacterized protein</fullName>
    </submittedName>
</protein>
<gene>
    <name evidence="2" type="ORF">FB45DRAFT_78642</name>
</gene>
<dbReference type="AlphaFoldDB" id="A0AAD7F7X9"/>
<proteinExistence type="predicted"/>
<keyword evidence="3" id="KW-1185">Reference proteome</keyword>
<sequence length="228" mass="25896">MGPQRRSVSLPITLGNALCTENPSPLRSRAVPIHCARHSFDKESRRWNWLQEPLRVTKSKPSMIINEVDVEIRGMDKAQLIKVKRPDGNIGYREKEEPSLDLPVDLSTREGYESIPLCQRTEAVVRRQISRKAHEALQAKRAARNPNRPPSPEPARPPTPKYHERYNMVPTDSKPQRSRRRKAEPAQDTPADSFRVPNGDTEGLMQLLEMINATRSRLPSSSCVGRPL</sequence>
<organism evidence="2 3">
    <name type="scientific">Roridomyces roridus</name>
    <dbReference type="NCBI Taxonomy" id="1738132"/>
    <lineage>
        <taxon>Eukaryota</taxon>
        <taxon>Fungi</taxon>
        <taxon>Dikarya</taxon>
        <taxon>Basidiomycota</taxon>
        <taxon>Agaricomycotina</taxon>
        <taxon>Agaricomycetes</taxon>
        <taxon>Agaricomycetidae</taxon>
        <taxon>Agaricales</taxon>
        <taxon>Marasmiineae</taxon>
        <taxon>Mycenaceae</taxon>
        <taxon>Roridomyces</taxon>
    </lineage>
</organism>
<name>A0AAD7F7X9_9AGAR</name>
<comment type="caution">
    <text evidence="2">The sequence shown here is derived from an EMBL/GenBank/DDBJ whole genome shotgun (WGS) entry which is preliminary data.</text>
</comment>
<reference evidence="2" key="1">
    <citation type="submission" date="2023-03" db="EMBL/GenBank/DDBJ databases">
        <title>Massive genome expansion in bonnet fungi (Mycena s.s.) driven by repeated elements and novel gene families across ecological guilds.</title>
        <authorList>
            <consortium name="Lawrence Berkeley National Laboratory"/>
            <person name="Harder C.B."/>
            <person name="Miyauchi S."/>
            <person name="Viragh M."/>
            <person name="Kuo A."/>
            <person name="Thoen E."/>
            <person name="Andreopoulos B."/>
            <person name="Lu D."/>
            <person name="Skrede I."/>
            <person name="Drula E."/>
            <person name="Henrissat B."/>
            <person name="Morin E."/>
            <person name="Kohler A."/>
            <person name="Barry K."/>
            <person name="LaButti K."/>
            <person name="Morin E."/>
            <person name="Salamov A."/>
            <person name="Lipzen A."/>
            <person name="Mereny Z."/>
            <person name="Hegedus B."/>
            <person name="Baldrian P."/>
            <person name="Stursova M."/>
            <person name="Weitz H."/>
            <person name="Taylor A."/>
            <person name="Grigoriev I.V."/>
            <person name="Nagy L.G."/>
            <person name="Martin F."/>
            <person name="Kauserud H."/>
        </authorList>
    </citation>
    <scope>NUCLEOTIDE SEQUENCE</scope>
    <source>
        <strain evidence="2">9284</strain>
    </source>
</reference>
<dbReference type="EMBL" id="JARKIF010000123">
    <property type="protein sequence ID" value="KAJ7603846.1"/>
    <property type="molecule type" value="Genomic_DNA"/>
</dbReference>
<feature type="region of interest" description="Disordered" evidence="1">
    <location>
        <begin position="131"/>
        <end position="201"/>
    </location>
</feature>
<evidence type="ECO:0000256" key="1">
    <source>
        <dbReference type="SAM" id="MobiDB-lite"/>
    </source>
</evidence>
<feature type="compositionally biased region" description="Pro residues" evidence="1">
    <location>
        <begin position="147"/>
        <end position="160"/>
    </location>
</feature>
<evidence type="ECO:0000313" key="2">
    <source>
        <dbReference type="EMBL" id="KAJ7603846.1"/>
    </source>
</evidence>